<reference evidence="1 2" key="1">
    <citation type="submission" date="2019-02" db="EMBL/GenBank/DDBJ databases">
        <title>Genomic Encyclopedia of Archaeal and Bacterial Type Strains, Phase II (KMG-II): from individual species to whole genera.</title>
        <authorList>
            <person name="Goeker M."/>
        </authorList>
    </citation>
    <scope>NUCLEOTIDE SEQUENCE [LARGE SCALE GENOMIC DNA]</scope>
    <source>
        <strain evidence="1 2">DSM 21411</strain>
    </source>
</reference>
<accession>A0A4Q7PAC7</accession>
<dbReference type="AlphaFoldDB" id="A0A4Q7PAC7"/>
<evidence type="ECO:0000313" key="1">
    <source>
        <dbReference type="EMBL" id="RZS96897.1"/>
    </source>
</evidence>
<comment type="caution">
    <text evidence="1">The sequence shown here is derived from an EMBL/GenBank/DDBJ whole genome shotgun (WGS) entry which is preliminary data.</text>
</comment>
<evidence type="ECO:0000313" key="2">
    <source>
        <dbReference type="Proteomes" id="UP000292209"/>
    </source>
</evidence>
<keyword evidence="2" id="KW-1185">Reference proteome</keyword>
<gene>
    <name evidence="1" type="ORF">BC751_2492</name>
</gene>
<proteinExistence type="predicted"/>
<dbReference type="OrthoDB" id="1467713at2"/>
<organism evidence="1 2">
    <name type="scientific">Cecembia calidifontis</name>
    <dbReference type="NCBI Taxonomy" id="1187080"/>
    <lineage>
        <taxon>Bacteria</taxon>
        <taxon>Pseudomonadati</taxon>
        <taxon>Bacteroidota</taxon>
        <taxon>Cytophagia</taxon>
        <taxon>Cytophagales</taxon>
        <taxon>Cyclobacteriaceae</taxon>
        <taxon>Cecembia</taxon>
    </lineage>
</organism>
<dbReference type="RefSeq" id="WP_130275755.1">
    <property type="nucleotide sequence ID" value="NZ_SGXG01000001.1"/>
</dbReference>
<name>A0A4Q7PAC7_9BACT</name>
<dbReference type="EMBL" id="SGXG01000001">
    <property type="protein sequence ID" value="RZS96897.1"/>
    <property type="molecule type" value="Genomic_DNA"/>
</dbReference>
<protein>
    <submittedName>
        <fullName evidence="1">Uncharacterized protein</fullName>
    </submittedName>
</protein>
<sequence length="79" mass="9495">MRVVKEFTKEGIRVSIFNWNNKFLIKFELGPLEQTFKVSELDVLVEDDLEQFYKGEFFDKVMLRFKEMGQSLQNQLQNL</sequence>
<dbReference type="Proteomes" id="UP000292209">
    <property type="component" value="Unassembled WGS sequence"/>
</dbReference>